<reference evidence="3" key="1">
    <citation type="submission" date="2014-11" db="EMBL/GenBank/DDBJ databases">
        <title>Draft genome sequence of Hydrogenophaga intermedia S1.</title>
        <authorList>
            <person name="Gan H.M."/>
            <person name="Chew T.H."/>
            <person name="Stolz A."/>
        </authorList>
    </citation>
    <scope>NUCLEOTIDE SEQUENCE [LARGE SCALE GENOMIC DNA]</scope>
    <source>
        <strain evidence="3">S1</strain>
    </source>
</reference>
<organism evidence="2 3">
    <name type="scientific">Hydrogenophaga intermedia</name>
    <dbReference type="NCBI Taxonomy" id="65786"/>
    <lineage>
        <taxon>Bacteria</taxon>
        <taxon>Pseudomonadati</taxon>
        <taxon>Pseudomonadota</taxon>
        <taxon>Betaproteobacteria</taxon>
        <taxon>Burkholderiales</taxon>
        <taxon>Comamonadaceae</taxon>
        <taxon>Hydrogenophaga</taxon>
    </lineage>
</organism>
<dbReference type="Proteomes" id="UP000028878">
    <property type="component" value="Unassembled WGS sequence"/>
</dbReference>
<evidence type="ECO:0000313" key="3">
    <source>
        <dbReference type="Proteomes" id="UP000028878"/>
    </source>
</evidence>
<sequence length="186" mass="19982">MSYTAHEIAFLQDLVAKGSGQKAASSTSRSLGQHYGMGQHIGSRFTFTEADAARARQMLVNANIAIEPPSTGLRRAEAGQNNPAREKAGTLPPHGDSIAVKAAHGHCDLDGLPVATQGYQVLTLEQALSVRADVLLVVENLESLRFLERNRWIDYESKAERAKQLAAGLSRPRGGLTVPADVLQGR</sequence>
<proteinExistence type="predicted"/>
<gene>
    <name evidence="2" type="ORF">BN948_04560</name>
</gene>
<protein>
    <submittedName>
        <fullName evidence="2">Uncharacterized protein</fullName>
    </submittedName>
</protein>
<dbReference type="RefSeq" id="WP_051756307.1">
    <property type="nucleotide sequence ID" value="NZ_CCAE010000066.1"/>
</dbReference>
<feature type="region of interest" description="Disordered" evidence="1">
    <location>
        <begin position="70"/>
        <end position="92"/>
    </location>
</feature>
<name>A0A1L1PQU0_HYDIT</name>
<keyword evidence="3" id="KW-1185">Reference proteome</keyword>
<dbReference type="AlphaFoldDB" id="A0A1L1PQU0"/>
<dbReference type="EMBL" id="CCAE010000066">
    <property type="protein sequence ID" value="CDN90119.1"/>
    <property type="molecule type" value="Genomic_DNA"/>
</dbReference>
<evidence type="ECO:0000313" key="2">
    <source>
        <dbReference type="EMBL" id="CDN90119.1"/>
    </source>
</evidence>
<accession>A0A1L1PQU0</accession>
<evidence type="ECO:0000256" key="1">
    <source>
        <dbReference type="SAM" id="MobiDB-lite"/>
    </source>
</evidence>